<name>A0A1M4E978_9ACTN</name>
<proteinExistence type="predicted"/>
<evidence type="ECO:0000259" key="1">
    <source>
        <dbReference type="Pfam" id="PF07287"/>
    </source>
</evidence>
<evidence type="ECO:0000313" key="2">
    <source>
        <dbReference type="EMBL" id="SBO95370.1"/>
    </source>
</evidence>
<dbReference type="InterPro" id="IPR010839">
    <property type="entry name" value="AtuA_N"/>
</dbReference>
<dbReference type="Pfam" id="PF07287">
    <property type="entry name" value="AtuA"/>
    <property type="match status" value="1"/>
</dbReference>
<organism evidence="2">
    <name type="scientific">Nonomuraea gerenzanensis</name>
    <dbReference type="NCBI Taxonomy" id="93944"/>
    <lineage>
        <taxon>Bacteria</taxon>
        <taxon>Bacillati</taxon>
        <taxon>Actinomycetota</taxon>
        <taxon>Actinomycetes</taxon>
        <taxon>Streptosporangiales</taxon>
        <taxon>Streptosporangiaceae</taxon>
        <taxon>Nonomuraea</taxon>
    </lineage>
</organism>
<dbReference type="AlphaFoldDB" id="A0A1M4E978"/>
<protein>
    <submittedName>
        <fullName evidence="2">Expressed protein</fullName>
    </submittedName>
</protein>
<feature type="domain" description="Acyclic terpene utilisation N-terminal" evidence="1">
    <location>
        <begin position="61"/>
        <end position="111"/>
    </location>
</feature>
<gene>
    <name evidence="2" type="ORF">BN4615_P4886</name>
</gene>
<reference evidence="2" key="1">
    <citation type="submission" date="2016-04" db="EMBL/GenBank/DDBJ databases">
        <authorList>
            <person name="Evans L.H."/>
            <person name="Alamgir A."/>
            <person name="Owens N."/>
            <person name="Weber N.D."/>
            <person name="Virtaneva K."/>
            <person name="Barbian K."/>
            <person name="Babar A."/>
            <person name="Rosenke K."/>
        </authorList>
    </citation>
    <scope>NUCLEOTIDE SEQUENCE</scope>
    <source>
        <strain evidence="2">Nono1</strain>
    </source>
</reference>
<sequence>MNMLRIGTWRSPASVDVIACGWHDDGPGPVRTGIKLIYGMFGPAPRFPGLRVGDLIARSTEEIAELLVQGMDVVLTAPGGCPAAPVVAAGIWHYGWTRRDLGALAGATVAGLALAAQPGPCMVEIWRDGRSSLDGDVSAAAVRADLADRFAGGRYRTPEVTVPLESVRLSQEAPSRIHIALAAAG</sequence>
<dbReference type="EMBL" id="LT559118">
    <property type="protein sequence ID" value="SBO95370.1"/>
    <property type="molecule type" value="Genomic_DNA"/>
</dbReference>
<accession>A0A1M4E978</accession>
<dbReference type="RefSeq" id="WP_225274754.1">
    <property type="nucleotide sequence ID" value="NZ_CP084058.1"/>
</dbReference>